<sequence>MERNKEKEFKEELKQKMLLKRGRTYHLSGGGTLLLWFKYLKGSWKKLEDDVKKKKHKGQLEEIKQFRKQERLYGIRVEPKGNIKGMDIKAIEWCFVEKGV</sequence>
<evidence type="ECO:0000313" key="1">
    <source>
        <dbReference type="EMBL" id="KKN25436.1"/>
    </source>
</evidence>
<dbReference type="AlphaFoldDB" id="A0A0F9RKE5"/>
<dbReference type="EMBL" id="LAZR01002802">
    <property type="protein sequence ID" value="KKN25436.1"/>
    <property type="molecule type" value="Genomic_DNA"/>
</dbReference>
<accession>A0A0F9RKE5</accession>
<organism evidence="1">
    <name type="scientific">marine sediment metagenome</name>
    <dbReference type="NCBI Taxonomy" id="412755"/>
    <lineage>
        <taxon>unclassified sequences</taxon>
        <taxon>metagenomes</taxon>
        <taxon>ecological metagenomes</taxon>
    </lineage>
</organism>
<comment type="caution">
    <text evidence="1">The sequence shown here is derived from an EMBL/GenBank/DDBJ whole genome shotgun (WGS) entry which is preliminary data.</text>
</comment>
<gene>
    <name evidence="1" type="ORF">LCGC14_0884680</name>
</gene>
<protein>
    <submittedName>
        <fullName evidence="1">Uncharacterized protein</fullName>
    </submittedName>
</protein>
<proteinExistence type="predicted"/>
<reference evidence="1" key="1">
    <citation type="journal article" date="2015" name="Nature">
        <title>Complex archaea that bridge the gap between prokaryotes and eukaryotes.</title>
        <authorList>
            <person name="Spang A."/>
            <person name="Saw J.H."/>
            <person name="Jorgensen S.L."/>
            <person name="Zaremba-Niedzwiedzka K."/>
            <person name="Martijn J."/>
            <person name="Lind A.E."/>
            <person name="van Eijk R."/>
            <person name="Schleper C."/>
            <person name="Guy L."/>
            <person name="Ettema T.J."/>
        </authorList>
    </citation>
    <scope>NUCLEOTIDE SEQUENCE</scope>
</reference>
<name>A0A0F9RKE5_9ZZZZ</name>